<evidence type="ECO:0000313" key="2">
    <source>
        <dbReference type="EMBL" id="CAD9096884.1"/>
    </source>
</evidence>
<dbReference type="EMBL" id="HBGF01007369">
    <property type="protein sequence ID" value="CAD9096884.1"/>
    <property type="molecule type" value="Transcribed_RNA"/>
</dbReference>
<feature type="compositionally biased region" description="Acidic residues" evidence="1">
    <location>
        <begin position="62"/>
        <end position="74"/>
    </location>
</feature>
<reference evidence="2" key="1">
    <citation type="submission" date="2021-01" db="EMBL/GenBank/DDBJ databases">
        <authorList>
            <person name="Corre E."/>
            <person name="Pelletier E."/>
            <person name="Niang G."/>
            <person name="Scheremetjew M."/>
            <person name="Finn R."/>
            <person name="Kale V."/>
            <person name="Holt S."/>
            <person name="Cochrane G."/>
            <person name="Meng A."/>
            <person name="Brown T."/>
            <person name="Cohen L."/>
        </authorList>
    </citation>
    <scope>NUCLEOTIDE SEQUENCE</scope>
    <source>
        <strain evidence="2">CCAP 1951/1</strain>
    </source>
</reference>
<organism evidence="2">
    <name type="scientific">Neobodo designis</name>
    <name type="common">Flagellated protozoan</name>
    <name type="synonym">Bodo designis</name>
    <dbReference type="NCBI Taxonomy" id="312471"/>
    <lineage>
        <taxon>Eukaryota</taxon>
        <taxon>Discoba</taxon>
        <taxon>Euglenozoa</taxon>
        <taxon>Kinetoplastea</taxon>
        <taxon>Metakinetoplastina</taxon>
        <taxon>Neobodonida</taxon>
        <taxon>Neobodo</taxon>
    </lineage>
</organism>
<dbReference type="GO" id="GO:0030686">
    <property type="term" value="C:90S preribosome"/>
    <property type="evidence" value="ECO:0007669"/>
    <property type="project" value="TreeGrafter"/>
</dbReference>
<feature type="compositionally biased region" description="Basic and acidic residues" evidence="1">
    <location>
        <begin position="379"/>
        <end position="388"/>
    </location>
</feature>
<feature type="compositionally biased region" description="Acidic residues" evidence="1">
    <location>
        <begin position="406"/>
        <end position="421"/>
    </location>
</feature>
<dbReference type="PANTHER" id="PTHR14490:SF5">
    <property type="entry name" value="PROTEIN KRI1 HOMOLOG"/>
    <property type="match status" value="1"/>
</dbReference>
<feature type="region of interest" description="Disordered" evidence="1">
    <location>
        <begin position="1"/>
        <end position="23"/>
    </location>
</feature>
<feature type="compositionally biased region" description="Basic residues" evidence="1">
    <location>
        <begin position="368"/>
        <end position="378"/>
    </location>
</feature>
<gene>
    <name evidence="2" type="ORF">NDES1114_LOCUS4982</name>
</gene>
<protein>
    <recommendedName>
        <fullName evidence="3">Kri1-like C-terminal domain-containing protein</fullName>
    </recommendedName>
</protein>
<feature type="region of interest" description="Disordered" evidence="1">
    <location>
        <begin position="292"/>
        <end position="338"/>
    </location>
</feature>
<accession>A0A7S1L8G6</accession>
<dbReference type="GO" id="GO:0005730">
    <property type="term" value="C:nucleolus"/>
    <property type="evidence" value="ECO:0007669"/>
    <property type="project" value="TreeGrafter"/>
</dbReference>
<dbReference type="AlphaFoldDB" id="A0A7S1L8G6"/>
<feature type="region of interest" description="Disordered" evidence="1">
    <location>
        <begin position="359"/>
        <end position="421"/>
    </location>
</feature>
<dbReference type="InterPro" id="IPR018034">
    <property type="entry name" value="Kri1"/>
</dbReference>
<sequence length="421" mass="46188">MSAAKKKQLFGEDSDSAGDDDAKAFAAEAEEGFKVNRAYASHYDQVKRKQELQRLSSKYGNVDDDDEDTDEDDDARLLTREAEADFAVLLKRLRSNDPTLRDKSVAFFRKQRSGDGSDSSSDDDDRPAKPSGKKFTLKDEFQRGVVATAEGEGGDDDDDGARGRRSRKAMTKEEKAARAAFLAAADQADTSAADFEVKEGTKGLARAAEKKSAGDTDDADASAAIAEALGKSGDADDAFLANFFGKAAWKNEPGAAEPEYTWEQEAADEQDEQFYDDAEQWEKEFQEKRFRHEEGDAAAQIQAFPRQQEGLLRQKDTSRKEARERKAERKAQEESKAVEELKRLKNLKKEEIRAFQRKIAEVAGLGRGGKKKPAKKGAKAADDEPVHPDDEDDDDASAAESSGESSVEDDAPGDDAADDDL</sequence>
<evidence type="ECO:0000256" key="1">
    <source>
        <dbReference type="SAM" id="MobiDB-lite"/>
    </source>
</evidence>
<dbReference type="GO" id="GO:0000447">
    <property type="term" value="P:endonucleolytic cleavage in ITS1 to separate SSU-rRNA from 5.8S rRNA and LSU-rRNA from tricistronic rRNA transcript (SSU-rRNA, 5.8S rRNA, LSU-rRNA)"/>
    <property type="evidence" value="ECO:0007669"/>
    <property type="project" value="TreeGrafter"/>
</dbReference>
<feature type="region of interest" description="Disordered" evidence="1">
    <location>
        <begin position="44"/>
        <end position="76"/>
    </location>
</feature>
<proteinExistence type="predicted"/>
<evidence type="ECO:0008006" key="3">
    <source>
        <dbReference type="Google" id="ProtNLM"/>
    </source>
</evidence>
<dbReference type="PANTHER" id="PTHR14490">
    <property type="entry name" value="ZINC FINGER, ZZ TYPE"/>
    <property type="match status" value="1"/>
</dbReference>
<name>A0A7S1L8G6_NEODS</name>
<feature type="region of interest" description="Disordered" evidence="1">
    <location>
        <begin position="102"/>
        <end position="176"/>
    </location>
</feature>
<feature type="compositionally biased region" description="Basic and acidic residues" evidence="1">
    <location>
        <begin position="312"/>
        <end position="338"/>
    </location>
</feature>